<dbReference type="GO" id="GO:0030643">
    <property type="term" value="P:intracellular phosphate ion homeostasis"/>
    <property type="evidence" value="ECO:0007669"/>
    <property type="project" value="InterPro"/>
</dbReference>
<keyword evidence="4 8" id="KW-0813">Transport</keyword>
<evidence type="ECO:0000256" key="5">
    <source>
        <dbReference type="ARBA" id="ARBA00022490"/>
    </source>
</evidence>
<feature type="domain" description="PhoU" evidence="9">
    <location>
        <begin position="29"/>
        <end position="112"/>
    </location>
</feature>
<feature type="domain" description="PhoU" evidence="9">
    <location>
        <begin position="131"/>
        <end position="216"/>
    </location>
</feature>
<dbReference type="Gene3D" id="1.20.58.220">
    <property type="entry name" value="Phosphate transport system protein phou homolog 2, domain 2"/>
    <property type="match status" value="2"/>
</dbReference>
<dbReference type="PIRSF" id="PIRSF003107">
    <property type="entry name" value="PhoU"/>
    <property type="match status" value="1"/>
</dbReference>
<dbReference type="NCBIfam" id="TIGR02135">
    <property type="entry name" value="phoU_full"/>
    <property type="match status" value="1"/>
</dbReference>
<evidence type="ECO:0000259" key="9">
    <source>
        <dbReference type="Pfam" id="PF01895"/>
    </source>
</evidence>
<comment type="subcellular location">
    <subcellularLocation>
        <location evidence="1 8">Cytoplasm</location>
    </subcellularLocation>
</comment>
<dbReference type="Pfam" id="PF01895">
    <property type="entry name" value="PhoU"/>
    <property type="match status" value="2"/>
</dbReference>
<keyword evidence="5 8" id="KW-0963">Cytoplasm</keyword>
<dbReference type="GO" id="GO:0005737">
    <property type="term" value="C:cytoplasm"/>
    <property type="evidence" value="ECO:0007669"/>
    <property type="project" value="UniProtKB-SubCell"/>
</dbReference>
<dbReference type="PANTHER" id="PTHR42930:SF3">
    <property type="entry name" value="PHOSPHATE-SPECIFIC TRANSPORT SYSTEM ACCESSORY PROTEIN PHOU"/>
    <property type="match status" value="1"/>
</dbReference>
<dbReference type="SUPFAM" id="SSF109755">
    <property type="entry name" value="PhoU-like"/>
    <property type="match status" value="1"/>
</dbReference>
<dbReference type="GO" id="GO:0006817">
    <property type="term" value="P:phosphate ion transport"/>
    <property type="evidence" value="ECO:0007669"/>
    <property type="project" value="UniProtKB-KW"/>
</dbReference>
<evidence type="ECO:0000256" key="1">
    <source>
        <dbReference type="ARBA" id="ARBA00004496"/>
    </source>
</evidence>
<sequence>MNIEQQPFGQHISKKYDGDLQQLRDEVIIMGSMVEQQLKDGLECLMNADLELAKAVVKNDKKINQQDLKIDEQCVQLLALRQPTASDLRLITSILKSITDLERMGDLAQHLGKVNKLLIKDGVSAQQYVELRHLGELVQAMLKNALDAFTRLDIEGALQTIAQDKQVNREYEALSRQLITYMMEDPRTIKQTLRIFNAARALERFGDHCKNLCEYVIYLVRGEDIRYQDIDDVREALLEEGSQET</sequence>
<accession>A0A6N7ESC6</accession>
<dbReference type="FunFam" id="1.20.58.220:FF:000004">
    <property type="entry name" value="Phosphate-specific transport system accessory protein PhoU"/>
    <property type="match status" value="1"/>
</dbReference>
<organism evidence="10 11">
    <name type="scientific">Ostreibacterium oceani</name>
    <dbReference type="NCBI Taxonomy" id="2654998"/>
    <lineage>
        <taxon>Bacteria</taxon>
        <taxon>Pseudomonadati</taxon>
        <taxon>Pseudomonadota</taxon>
        <taxon>Gammaproteobacteria</taxon>
        <taxon>Cardiobacteriales</taxon>
        <taxon>Ostreibacteriaceae</taxon>
        <taxon>Ostreibacterium</taxon>
    </lineage>
</organism>
<comment type="similarity">
    <text evidence="2 8">Belongs to the PhoU family.</text>
</comment>
<dbReference type="InterPro" id="IPR028366">
    <property type="entry name" value="PhoU"/>
</dbReference>
<evidence type="ECO:0000256" key="6">
    <source>
        <dbReference type="ARBA" id="ARBA00022592"/>
    </source>
</evidence>
<evidence type="ECO:0000256" key="2">
    <source>
        <dbReference type="ARBA" id="ARBA00008107"/>
    </source>
</evidence>
<name>A0A6N7ESC6_9GAMM</name>
<proteinExistence type="inferred from homology"/>
<keyword evidence="11" id="KW-1185">Reference proteome</keyword>
<dbReference type="InterPro" id="IPR026022">
    <property type="entry name" value="PhoU_dom"/>
</dbReference>
<evidence type="ECO:0000256" key="3">
    <source>
        <dbReference type="ARBA" id="ARBA00011738"/>
    </source>
</evidence>
<dbReference type="Proteomes" id="UP000471298">
    <property type="component" value="Unassembled WGS sequence"/>
</dbReference>
<dbReference type="FunCoup" id="A0A6N7ESC6">
    <property type="interactions" value="383"/>
</dbReference>
<dbReference type="EMBL" id="WHNW01000001">
    <property type="protein sequence ID" value="MPV85402.1"/>
    <property type="molecule type" value="Genomic_DNA"/>
</dbReference>
<comment type="caution">
    <text evidence="10">The sequence shown here is derived from an EMBL/GenBank/DDBJ whole genome shotgun (WGS) entry which is preliminary data.</text>
</comment>
<evidence type="ECO:0000313" key="11">
    <source>
        <dbReference type="Proteomes" id="UP000471298"/>
    </source>
</evidence>
<evidence type="ECO:0000256" key="7">
    <source>
        <dbReference type="ARBA" id="ARBA00056181"/>
    </source>
</evidence>
<dbReference type="RefSeq" id="WP_152808599.1">
    <property type="nucleotide sequence ID" value="NZ_WHNW01000001.1"/>
</dbReference>
<comment type="function">
    <text evidence="7 8">Plays a role in the regulation of phosphate uptake.</text>
</comment>
<keyword evidence="6 8" id="KW-0592">Phosphate transport</keyword>
<evidence type="ECO:0000256" key="8">
    <source>
        <dbReference type="PIRNR" id="PIRNR003107"/>
    </source>
</evidence>
<reference evidence="10 11" key="1">
    <citation type="submission" date="2019-10" db="EMBL/GenBank/DDBJ databases">
        <title>Cardiobacteriales fam. a chemoheterotrophic member of the order Cardiobacteriales, and proposal of Cardiobacteriales fam. nov.</title>
        <authorList>
            <person name="Wang C."/>
        </authorList>
    </citation>
    <scope>NUCLEOTIDE SEQUENCE [LARGE SCALE GENOMIC DNA]</scope>
    <source>
        <strain evidence="10 11">ML27</strain>
    </source>
</reference>
<dbReference type="GO" id="GO:0045936">
    <property type="term" value="P:negative regulation of phosphate metabolic process"/>
    <property type="evidence" value="ECO:0007669"/>
    <property type="project" value="InterPro"/>
</dbReference>
<dbReference type="InterPro" id="IPR038078">
    <property type="entry name" value="PhoU-like_sf"/>
</dbReference>
<comment type="subunit">
    <text evidence="3 8">Homodimer.</text>
</comment>
<dbReference type="PANTHER" id="PTHR42930">
    <property type="entry name" value="PHOSPHATE-SPECIFIC TRANSPORT SYSTEM ACCESSORY PROTEIN PHOU"/>
    <property type="match status" value="1"/>
</dbReference>
<dbReference type="InParanoid" id="A0A6N7ESC6"/>
<gene>
    <name evidence="10" type="primary">phoU</name>
    <name evidence="10" type="ORF">GCU85_01465</name>
</gene>
<protein>
    <recommendedName>
        <fullName evidence="8">Phosphate-specific transport system accessory protein PhoU</fullName>
    </recommendedName>
</protein>
<evidence type="ECO:0000313" key="10">
    <source>
        <dbReference type="EMBL" id="MPV85402.1"/>
    </source>
</evidence>
<dbReference type="AlphaFoldDB" id="A0A6N7ESC6"/>
<evidence type="ECO:0000256" key="4">
    <source>
        <dbReference type="ARBA" id="ARBA00022448"/>
    </source>
</evidence>